<dbReference type="AlphaFoldDB" id="B2KC79"/>
<keyword evidence="5" id="KW-0472">Membrane</keyword>
<evidence type="ECO:0000313" key="6">
    <source>
        <dbReference type="EMBL" id="ACC98206.1"/>
    </source>
</evidence>
<evidence type="ECO:0000256" key="1">
    <source>
        <dbReference type="ARBA" id="ARBA00004167"/>
    </source>
</evidence>
<dbReference type="InterPro" id="IPR012902">
    <property type="entry name" value="N_methyl_site"/>
</dbReference>
<evidence type="ECO:0000256" key="3">
    <source>
        <dbReference type="ARBA" id="ARBA00022692"/>
    </source>
</evidence>
<dbReference type="PANTHER" id="PTHR30093:SF44">
    <property type="entry name" value="TYPE II SECRETION SYSTEM CORE PROTEIN G"/>
    <property type="match status" value="1"/>
</dbReference>
<dbReference type="EMBL" id="CP001055">
    <property type="protein sequence ID" value="ACC98206.1"/>
    <property type="molecule type" value="Genomic_DNA"/>
</dbReference>
<dbReference type="HOGENOM" id="CLU_091705_3_0_0"/>
<evidence type="ECO:0000256" key="4">
    <source>
        <dbReference type="ARBA" id="ARBA00022989"/>
    </source>
</evidence>
<sequence length="165" mass="18182">MKKGFTLIELLVVVLIIGILAAIALPQYTKAVERARASEAMILLRAVNDADERYFLATGSRALSLEDLDIEIPYTNKGGSPQRWTGKNFNITVYSYAIYFERTTGDYSILKYRLSCDPGMAFGLGCDKIFCRGYTDKGNEICKGATGNSNGQISGDGNKTFFAFK</sequence>
<dbReference type="STRING" id="445932.Emin_0651"/>
<organism evidence="6 7">
    <name type="scientific">Elusimicrobium minutum (strain Pei191)</name>
    <dbReference type="NCBI Taxonomy" id="445932"/>
    <lineage>
        <taxon>Bacteria</taxon>
        <taxon>Pseudomonadati</taxon>
        <taxon>Elusimicrobiota</taxon>
        <taxon>Elusimicrobia</taxon>
        <taxon>Elusimicrobiales</taxon>
        <taxon>Elusimicrobiaceae</taxon>
        <taxon>Elusimicrobium</taxon>
    </lineage>
</organism>
<proteinExistence type="predicted"/>
<gene>
    <name evidence="6" type="ordered locus">Emin_0651</name>
</gene>
<name>B2KC79_ELUMP</name>
<dbReference type="Proteomes" id="UP000001029">
    <property type="component" value="Chromosome"/>
</dbReference>
<evidence type="ECO:0000256" key="2">
    <source>
        <dbReference type="ARBA" id="ARBA00022481"/>
    </source>
</evidence>
<protein>
    <submittedName>
        <fullName evidence="6">PilE-like protein</fullName>
    </submittedName>
</protein>
<keyword evidence="7" id="KW-1185">Reference proteome</keyword>
<reference evidence="6 7" key="1">
    <citation type="journal article" date="2009" name="Appl. Environ. Microbiol.">
        <title>Genomic analysis of 'Elusimicrobium minutum,' the first cultivated representative of the phylum 'Elusimicrobia' (formerly termite group 1).</title>
        <authorList>
            <person name="Herlemann D.P.R."/>
            <person name="Geissinger O."/>
            <person name="Ikeda-Ohtsubo W."/>
            <person name="Kunin V."/>
            <person name="Sun H."/>
            <person name="Lapidus A."/>
            <person name="Hugenholtz P."/>
            <person name="Brune A."/>
        </authorList>
    </citation>
    <scope>NUCLEOTIDE SEQUENCE [LARGE SCALE GENOMIC DNA]</scope>
    <source>
        <strain evidence="6 7">Pei191</strain>
    </source>
</reference>
<keyword evidence="2" id="KW-0488">Methylation</keyword>
<dbReference type="PROSITE" id="PS00409">
    <property type="entry name" value="PROKAR_NTER_METHYL"/>
    <property type="match status" value="1"/>
</dbReference>
<keyword evidence="3" id="KW-0812">Transmembrane</keyword>
<evidence type="ECO:0000256" key="5">
    <source>
        <dbReference type="ARBA" id="ARBA00023136"/>
    </source>
</evidence>
<dbReference type="SUPFAM" id="SSF54523">
    <property type="entry name" value="Pili subunits"/>
    <property type="match status" value="1"/>
</dbReference>
<dbReference type="GO" id="GO:0016020">
    <property type="term" value="C:membrane"/>
    <property type="evidence" value="ECO:0007669"/>
    <property type="project" value="UniProtKB-SubCell"/>
</dbReference>
<accession>B2KC79</accession>
<dbReference type="NCBIfam" id="TIGR02532">
    <property type="entry name" value="IV_pilin_GFxxxE"/>
    <property type="match status" value="1"/>
</dbReference>
<comment type="subcellular location">
    <subcellularLocation>
        <location evidence="1">Membrane</location>
        <topology evidence="1">Single-pass membrane protein</topology>
    </subcellularLocation>
</comment>
<keyword evidence="4" id="KW-1133">Transmembrane helix</keyword>
<dbReference type="RefSeq" id="WP_012414821.1">
    <property type="nucleotide sequence ID" value="NC_010644.1"/>
</dbReference>
<dbReference type="Gene3D" id="3.30.700.10">
    <property type="entry name" value="Glycoprotein, Type 4 Pilin"/>
    <property type="match status" value="1"/>
</dbReference>
<dbReference type="KEGG" id="emi:Emin_0651"/>
<evidence type="ECO:0000313" key="7">
    <source>
        <dbReference type="Proteomes" id="UP000001029"/>
    </source>
</evidence>
<dbReference type="PANTHER" id="PTHR30093">
    <property type="entry name" value="GENERAL SECRETION PATHWAY PROTEIN G"/>
    <property type="match status" value="1"/>
</dbReference>
<dbReference type="Pfam" id="PF07963">
    <property type="entry name" value="N_methyl"/>
    <property type="match status" value="1"/>
</dbReference>
<dbReference type="InterPro" id="IPR045584">
    <property type="entry name" value="Pilin-like"/>
</dbReference>